<dbReference type="PATRIC" id="fig|45658.8.peg.3708"/>
<dbReference type="NCBIfam" id="TIGR01909">
    <property type="entry name" value="C_GCAxxG_C_C"/>
    <property type="match status" value="1"/>
</dbReference>
<accession>A0A1E3WFK8</accession>
<dbReference type="AlphaFoldDB" id="A0A1E3WFK8"/>
<comment type="caution">
    <text evidence="1">The sequence shown here is derived from an EMBL/GenBank/DDBJ whole genome shotgun (WGS) entry which is preliminary data.</text>
</comment>
<name>A0A1E3WFK8_9VIBR</name>
<protein>
    <submittedName>
        <fullName evidence="1">Dihydrofolate reductase</fullName>
        <ecNumber evidence="1">1.5.1.3</ecNumber>
    </submittedName>
</protein>
<organism evidence="1 2">
    <name type="scientific">Vibrio scophthalmi</name>
    <dbReference type="NCBI Taxonomy" id="45658"/>
    <lineage>
        <taxon>Bacteria</taxon>
        <taxon>Pseudomonadati</taxon>
        <taxon>Pseudomonadota</taxon>
        <taxon>Gammaproteobacteria</taxon>
        <taxon>Vibrionales</taxon>
        <taxon>Vibrionaceae</taxon>
        <taxon>Vibrio</taxon>
    </lineage>
</organism>
<gene>
    <name evidence="1" type="ORF">VSF3289_03737</name>
</gene>
<evidence type="ECO:0000313" key="1">
    <source>
        <dbReference type="EMBL" id="ODS04598.1"/>
    </source>
</evidence>
<sequence length="149" mass="15958">MEESIKFGKLAEAHFENGLLCAESVVSAIAEYHGVDDRLASKMATGFCSGMARTCGPCGALSGAVMGISLVLGRESQSDTVANTYEATQELVEKFQNEFGAKDCHELLGCDIGTEEGMAHFRSHNLRSNCSNYTRKAAEIAVQILSKDA</sequence>
<dbReference type="EMBL" id="MDCJ01000007">
    <property type="protein sequence ID" value="ODS04598.1"/>
    <property type="molecule type" value="Genomic_DNA"/>
</dbReference>
<dbReference type="GO" id="GO:0004146">
    <property type="term" value="F:dihydrofolate reductase activity"/>
    <property type="evidence" value="ECO:0007669"/>
    <property type="project" value="UniProtKB-EC"/>
</dbReference>
<evidence type="ECO:0000313" key="2">
    <source>
        <dbReference type="Proteomes" id="UP000095131"/>
    </source>
</evidence>
<proteinExistence type="predicted"/>
<reference evidence="1 2" key="1">
    <citation type="submission" date="2016-08" db="EMBL/GenBank/DDBJ databases">
        <title>Genome sequencing of Vibrio scophthalmi strain FP3289, an isolated from Paralichthys olivaceus.</title>
        <authorList>
            <person name="Han H.-J."/>
        </authorList>
    </citation>
    <scope>NUCLEOTIDE SEQUENCE [LARGE SCALE GENOMIC DNA]</scope>
    <source>
        <strain evidence="1 2">FP3289</strain>
    </source>
</reference>
<dbReference type="InterPro" id="IPR010181">
    <property type="entry name" value="CGCAxxGCC_motif"/>
</dbReference>
<dbReference type="EC" id="1.5.1.3" evidence="1"/>
<keyword evidence="1" id="KW-0560">Oxidoreductase</keyword>
<dbReference type="RefSeq" id="WP_009387477.1">
    <property type="nucleotide sequence ID" value="NZ_MDCJ01000007.1"/>
</dbReference>
<dbReference type="OrthoDB" id="5874197at2"/>
<dbReference type="Proteomes" id="UP000095131">
    <property type="component" value="Unassembled WGS sequence"/>
</dbReference>
<dbReference type="Pfam" id="PF09719">
    <property type="entry name" value="C_GCAxxG_C_C"/>
    <property type="match status" value="1"/>
</dbReference>